<comment type="caution">
    <text evidence="2">The sequence shown here is derived from an EMBL/GenBank/DDBJ whole genome shotgun (WGS) entry which is preliminary data.</text>
</comment>
<feature type="signal peptide" evidence="1">
    <location>
        <begin position="1"/>
        <end position="26"/>
    </location>
</feature>
<accession>A0AAW5HWX1</accession>
<evidence type="ECO:0000256" key="1">
    <source>
        <dbReference type="SAM" id="SignalP"/>
    </source>
</evidence>
<proteinExistence type="predicted"/>
<reference evidence="2 3" key="1">
    <citation type="submission" date="2021-01" db="EMBL/GenBank/DDBJ databases">
        <title>Identification and Characterization of Corynebacterium sp.</title>
        <authorList>
            <person name="Luo Q."/>
            <person name="Qu P."/>
            <person name="Chen Q."/>
        </authorList>
    </citation>
    <scope>NUCLEOTIDE SEQUENCE [LARGE SCALE GENOMIC DNA]</scope>
    <source>
        <strain evidence="2 3">MC-18</strain>
    </source>
</reference>
<keyword evidence="1" id="KW-0732">Signal</keyword>
<evidence type="ECO:0000313" key="2">
    <source>
        <dbReference type="EMBL" id="MCO6394817.1"/>
    </source>
</evidence>
<dbReference type="EMBL" id="JAEUWV010000010">
    <property type="protein sequence ID" value="MCO6394817.1"/>
    <property type="molecule type" value="Genomic_DNA"/>
</dbReference>
<protein>
    <submittedName>
        <fullName evidence="2">Cell wall-binding repeat-containing protein</fullName>
    </submittedName>
</protein>
<dbReference type="AlphaFoldDB" id="A0AAW5HWX1"/>
<dbReference type="PROSITE" id="PS51257">
    <property type="entry name" value="PROKAR_LIPOPROTEIN"/>
    <property type="match status" value="1"/>
</dbReference>
<name>A0AAW5HWX1_9CORY</name>
<dbReference type="Proteomes" id="UP001205920">
    <property type="component" value="Unassembled WGS sequence"/>
</dbReference>
<evidence type="ECO:0000313" key="3">
    <source>
        <dbReference type="Proteomes" id="UP001205920"/>
    </source>
</evidence>
<feature type="chain" id="PRO_5043633103" evidence="1">
    <location>
        <begin position="27"/>
        <end position="487"/>
    </location>
</feature>
<keyword evidence="3" id="KW-1185">Reference proteome</keyword>
<organism evidence="2 3">
    <name type="scientific">Corynebacterium lipophilum</name>
    <dbReference type="NCBI Taxonomy" id="2804918"/>
    <lineage>
        <taxon>Bacteria</taxon>
        <taxon>Bacillati</taxon>
        <taxon>Actinomycetota</taxon>
        <taxon>Actinomycetes</taxon>
        <taxon>Mycobacteriales</taxon>
        <taxon>Corynebacteriaceae</taxon>
        <taxon>Corynebacterium</taxon>
    </lineage>
</organism>
<sequence>MASTRHRVGSVIVALGVATASLSACATGDAEKGAQGAQALEMSGAEVIQDPDGTGAEVSKRLYPASDAVVVAGKERESQLLGAAIALERGIPLLVRWPGTDEAVDAEIQRLGATEVITPSEEAGVEPLQSDNPERDIATVAATQPQQPGALTLPPVLVTEETSLGAAVSARAAGAELEVLQFPDPRVTSDAMRTVLEQDTLALGLQWGNTEMYRDKITLATHGELPGGGGLVFPGRRMIALYGHPSGPALGVMGEQPPAEAAQLATSYAQQYQPLDGQPVIPAFEIIVTVASQSPGADGDYSNETAIEDLVPYIDAITEAGGYAVLDLQPGQGDFLHQARLYEELLLRPNVGLALDAEWKLNPGEQPLSRIGSATSGEINAVADWLAALVREHKLPQKMLILHQFRLDMYPDRENIRTDQPELAWVLHADGHGVPEQKFDTWNVLRQGLSPDYFMAWKNFIDEDTPTFSPEQTYNDVQPRPWFVSYQ</sequence>
<gene>
    <name evidence="2" type="ORF">JMN37_07485</name>
</gene>
<dbReference type="RefSeq" id="WP_252931513.1">
    <property type="nucleotide sequence ID" value="NZ_JAEUWV010000010.1"/>
</dbReference>